<evidence type="ECO:0000256" key="10">
    <source>
        <dbReference type="SAM" id="MobiDB-lite"/>
    </source>
</evidence>
<keyword evidence="5 9" id="KW-0653">Protein transport</keyword>
<dbReference type="OrthoDB" id="214405at2"/>
<keyword evidence="3 9" id="KW-0813">Transport</keyword>
<keyword evidence="7 9" id="KW-0811">Translocation</keyword>
<evidence type="ECO:0000313" key="11">
    <source>
        <dbReference type="EMBL" id="ODA28126.1"/>
    </source>
</evidence>
<dbReference type="GO" id="GO:0005886">
    <property type="term" value="C:plasma membrane"/>
    <property type="evidence" value="ECO:0007669"/>
    <property type="project" value="UniProtKB-SubCell"/>
</dbReference>
<dbReference type="Pfam" id="PF03840">
    <property type="entry name" value="SecG"/>
    <property type="match status" value="1"/>
</dbReference>
<evidence type="ECO:0000256" key="5">
    <source>
        <dbReference type="ARBA" id="ARBA00022927"/>
    </source>
</evidence>
<keyword evidence="9" id="KW-1003">Cell membrane</keyword>
<sequence>MDYLIYFMMTLLGFVSLLLMAIILLQRGRGGGLAGAFGGAGGQSALGVKAGDLFTRITIGMAAVWFALAAICVLLMSRPLYKDGSRVERKPSDSAITNPLNKPADPEEPQSTTPVKTPAEGTVPAGNTPAADNKPTEEKSTVEKSTATPPAASKPEASAKETPAGDQTPAVKTDEVKPADASQDAAPAVTTPAEPASGTETPKAEEPKP</sequence>
<feature type="compositionally biased region" description="Low complexity" evidence="10">
    <location>
        <begin position="185"/>
        <end position="196"/>
    </location>
</feature>
<evidence type="ECO:0000313" key="12">
    <source>
        <dbReference type="Proteomes" id="UP000094828"/>
    </source>
</evidence>
<feature type="compositionally biased region" description="Low complexity" evidence="10">
    <location>
        <begin position="144"/>
        <end position="162"/>
    </location>
</feature>
<organism evidence="11 12">
    <name type="scientific">Planctopirus hydrillae</name>
    <dbReference type="NCBI Taxonomy" id="1841610"/>
    <lineage>
        <taxon>Bacteria</taxon>
        <taxon>Pseudomonadati</taxon>
        <taxon>Planctomycetota</taxon>
        <taxon>Planctomycetia</taxon>
        <taxon>Planctomycetales</taxon>
        <taxon>Planctomycetaceae</taxon>
        <taxon>Planctopirus</taxon>
    </lineage>
</organism>
<gene>
    <name evidence="11" type="ORF">A6X21_14850</name>
</gene>
<dbReference type="Proteomes" id="UP000094828">
    <property type="component" value="Unassembled WGS sequence"/>
</dbReference>
<keyword evidence="6 9" id="KW-1133">Transmembrane helix</keyword>
<keyword evidence="4 9" id="KW-0812">Transmembrane</keyword>
<dbReference type="STRING" id="1841610.A6X21_14850"/>
<proteinExistence type="inferred from homology"/>
<feature type="transmembrane region" description="Helical" evidence="9">
    <location>
        <begin position="54"/>
        <end position="76"/>
    </location>
</feature>
<evidence type="ECO:0000256" key="9">
    <source>
        <dbReference type="RuleBase" id="RU365087"/>
    </source>
</evidence>
<dbReference type="GO" id="GO:0009306">
    <property type="term" value="P:protein secretion"/>
    <property type="evidence" value="ECO:0007669"/>
    <property type="project" value="UniProtKB-UniRule"/>
</dbReference>
<evidence type="ECO:0000256" key="2">
    <source>
        <dbReference type="ARBA" id="ARBA00008445"/>
    </source>
</evidence>
<feature type="region of interest" description="Disordered" evidence="10">
    <location>
        <begin position="84"/>
        <end position="209"/>
    </location>
</feature>
<evidence type="ECO:0000256" key="8">
    <source>
        <dbReference type="ARBA" id="ARBA00023136"/>
    </source>
</evidence>
<protein>
    <recommendedName>
        <fullName evidence="9">Protein-export membrane protein SecG</fullName>
    </recommendedName>
</protein>
<accession>A0A1C3E4F5</accession>
<comment type="subcellular location">
    <subcellularLocation>
        <location evidence="9">Cell membrane</location>
        <topology evidence="9">Multi-pass membrane protein</topology>
    </subcellularLocation>
    <subcellularLocation>
        <location evidence="1">Membrane</location>
        <topology evidence="1">Multi-pass membrane protein</topology>
    </subcellularLocation>
</comment>
<dbReference type="InterPro" id="IPR004692">
    <property type="entry name" value="SecG"/>
</dbReference>
<dbReference type="AlphaFoldDB" id="A0A1C3E4F5"/>
<reference evidence="11 12" key="1">
    <citation type="submission" date="2016-05" db="EMBL/GenBank/DDBJ databases">
        <title>Genomic and physiological characterization of Planctopirus sp. isolated from fresh water lake.</title>
        <authorList>
            <person name="Subhash Y."/>
            <person name="Ramana C."/>
        </authorList>
    </citation>
    <scope>NUCLEOTIDE SEQUENCE [LARGE SCALE GENOMIC DNA]</scope>
    <source>
        <strain evidence="11 12">JC280</strain>
    </source>
</reference>
<comment type="function">
    <text evidence="9">Involved in protein export. Participates in an early event of protein translocation.</text>
</comment>
<evidence type="ECO:0000256" key="1">
    <source>
        <dbReference type="ARBA" id="ARBA00004141"/>
    </source>
</evidence>
<evidence type="ECO:0000256" key="6">
    <source>
        <dbReference type="ARBA" id="ARBA00022989"/>
    </source>
</evidence>
<comment type="similarity">
    <text evidence="2 9">Belongs to the SecG family.</text>
</comment>
<keyword evidence="12" id="KW-1185">Reference proteome</keyword>
<dbReference type="NCBIfam" id="TIGR00810">
    <property type="entry name" value="secG"/>
    <property type="match status" value="1"/>
</dbReference>
<dbReference type="GO" id="GO:0015450">
    <property type="term" value="F:protein-transporting ATPase activity"/>
    <property type="evidence" value="ECO:0007669"/>
    <property type="project" value="UniProtKB-UniRule"/>
</dbReference>
<evidence type="ECO:0000256" key="4">
    <source>
        <dbReference type="ARBA" id="ARBA00022692"/>
    </source>
</evidence>
<dbReference type="PRINTS" id="PR01651">
    <property type="entry name" value="SECGEXPORT"/>
</dbReference>
<evidence type="ECO:0000256" key="3">
    <source>
        <dbReference type="ARBA" id="ARBA00022448"/>
    </source>
</evidence>
<dbReference type="EMBL" id="LYDR01000158">
    <property type="protein sequence ID" value="ODA28126.1"/>
    <property type="molecule type" value="Genomic_DNA"/>
</dbReference>
<comment type="caution">
    <text evidence="9">Lacks conserved residue(s) required for the propagation of feature annotation.</text>
</comment>
<dbReference type="RefSeq" id="WP_068853356.1">
    <property type="nucleotide sequence ID" value="NZ_LYDR01000158.1"/>
</dbReference>
<comment type="caution">
    <text evidence="11">The sequence shown here is derived from an EMBL/GenBank/DDBJ whole genome shotgun (WGS) entry which is preliminary data.</text>
</comment>
<evidence type="ECO:0000256" key="7">
    <source>
        <dbReference type="ARBA" id="ARBA00023010"/>
    </source>
</evidence>
<keyword evidence="8 9" id="KW-0472">Membrane</keyword>
<name>A0A1C3E4F5_9PLAN</name>